<evidence type="ECO:0000256" key="4">
    <source>
        <dbReference type="ARBA" id="ARBA00022692"/>
    </source>
</evidence>
<accession>A0AA52HAH9</accession>
<keyword evidence="14" id="KW-1185">Reference proteome</keyword>
<comment type="similarity">
    <text evidence="9">Belongs to the SecD/SecF family. SecD subfamily.</text>
</comment>
<dbReference type="GO" id="GO:0015450">
    <property type="term" value="F:protein-transporting ATPase activity"/>
    <property type="evidence" value="ECO:0007669"/>
    <property type="project" value="InterPro"/>
</dbReference>
<keyword evidence="6 9" id="KW-1133">Transmembrane helix</keyword>
<dbReference type="Pfam" id="PF22599">
    <property type="entry name" value="SecDF_P1_head"/>
    <property type="match status" value="1"/>
</dbReference>
<evidence type="ECO:0000259" key="10">
    <source>
        <dbReference type="Pfam" id="PF02355"/>
    </source>
</evidence>
<evidence type="ECO:0000256" key="7">
    <source>
        <dbReference type="ARBA" id="ARBA00023010"/>
    </source>
</evidence>
<evidence type="ECO:0000256" key="2">
    <source>
        <dbReference type="ARBA" id="ARBA00022448"/>
    </source>
</evidence>
<dbReference type="GO" id="GO:0006605">
    <property type="term" value="P:protein targeting"/>
    <property type="evidence" value="ECO:0007669"/>
    <property type="project" value="UniProtKB-UniRule"/>
</dbReference>
<dbReference type="Pfam" id="PF02355">
    <property type="entry name" value="SecD_SecF_C"/>
    <property type="match status" value="1"/>
</dbReference>
<dbReference type="HAMAP" id="MF_01463_B">
    <property type="entry name" value="SecD_B"/>
    <property type="match status" value="1"/>
</dbReference>
<evidence type="ECO:0000259" key="12">
    <source>
        <dbReference type="Pfam" id="PF22599"/>
    </source>
</evidence>
<dbReference type="Gene3D" id="3.30.70.3400">
    <property type="match status" value="1"/>
</dbReference>
<sequence>MLEFSRFKIFMILAVVVFGLATALPNFLSENQRASLPDFMPKDSLALGLDLQGGVYLLMEVDKTDVVEMRMQAMFGNAKRLRSDRSSIDEEFASAIAAERNSSRVETDIRNSRFIKSVRKVRETLVIEVRDVKDETLQEQYMSQAKRIFRPLVQSGNIDGLGNQIEEVDVVEEGRRLSYSLTEVGVKLQQQDAVSRTINVMRKRIDPTGTKEITLAPQGDNRIVLQVPGENDVERLKRVILKAAKLTFHAVAENVSQVDIQAGRIPAGVMVVPMREGGAIAVYTDTIVSGTDLESAKADFDEYGRPAVGFSFNGAGARAFGSHTQSNIGKLFAIKLDDEIISAPRIQTAILGGSGRITGVGTVEESQDLATLLNAGSLPVDITIAMANVVSASLGEDSVQAGKFAAVAGFVGVIVFMLISYGRFGLAANVGLIINLILIAGALSLFQATLTLPGIAGIVLTIGMAVDANVLIFERIREEQKTGKKPYTAMESGYGQALSTIMDANITTFIAAAILYVLGTGPVQGFAVTLSIGILTSIFTAVVLTRLILASWLKRTQPTQLPL</sequence>
<keyword evidence="8 9" id="KW-0472">Membrane</keyword>
<dbReference type="InterPro" id="IPR055344">
    <property type="entry name" value="SecD_SecF_C_bact"/>
</dbReference>
<keyword evidence="5 9" id="KW-0653">Protein transport</keyword>
<feature type="domain" description="Protein export membrane protein SecD/SecF C-terminal" evidence="10">
    <location>
        <begin position="381"/>
        <end position="553"/>
    </location>
</feature>
<dbReference type="PANTHER" id="PTHR30081">
    <property type="entry name" value="PROTEIN-EXPORT MEMBRANE PROTEIN SEC"/>
    <property type="match status" value="1"/>
</dbReference>
<name>A0AA52HAH9_9PROT</name>
<dbReference type="PANTHER" id="PTHR30081:SF1">
    <property type="entry name" value="PROTEIN TRANSLOCASE SUBUNIT SECD"/>
    <property type="match status" value="1"/>
</dbReference>
<feature type="domain" description="Protein translocase subunit SecDF P1" evidence="11">
    <location>
        <begin position="194"/>
        <end position="252"/>
    </location>
</feature>
<dbReference type="InterPro" id="IPR022813">
    <property type="entry name" value="SecD/SecF_arch_bac"/>
</dbReference>
<protein>
    <recommendedName>
        <fullName evidence="9">Protein translocase subunit SecD</fullName>
    </recommendedName>
</protein>
<dbReference type="GO" id="GO:0043952">
    <property type="term" value="P:protein transport by the Sec complex"/>
    <property type="evidence" value="ECO:0007669"/>
    <property type="project" value="UniProtKB-UniRule"/>
</dbReference>
<evidence type="ECO:0000256" key="5">
    <source>
        <dbReference type="ARBA" id="ARBA00022927"/>
    </source>
</evidence>
<comment type="function">
    <text evidence="9">Part of the Sec protein translocase complex. Interacts with the SecYEG preprotein conducting channel. SecDF uses the proton motive force (PMF) to complete protein translocation after the ATP-dependent function of SecA.</text>
</comment>
<evidence type="ECO:0000313" key="14">
    <source>
        <dbReference type="Proteomes" id="UP001268683"/>
    </source>
</evidence>
<dbReference type="GO" id="GO:0005886">
    <property type="term" value="C:plasma membrane"/>
    <property type="evidence" value="ECO:0007669"/>
    <property type="project" value="UniProtKB-SubCell"/>
</dbReference>
<dbReference type="NCBIfam" id="TIGR00916">
    <property type="entry name" value="2A0604s01"/>
    <property type="match status" value="1"/>
</dbReference>
<dbReference type="InterPro" id="IPR048634">
    <property type="entry name" value="SecD_SecF_C"/>
</dbReference>
<gene>
    <name evidence="9 13" type="primary">secD</name>
    <name evidence="13" type="ORF">QGN29_13785</name>
</gene>
<keyword evidence="2 9" id="KW-0813">Transport</keyword>
<dbReference type="Gene3D" id="1.20.1640.10">
    <property type="entry name" value="Multidrug efflux transporter AcrB transmembrane domain"/>
    <property type="match status" value="1"/>
</dbReference>
<dbReference type="NCBIfam" id="TIGR01129">
    <property type="entry name" value="secD"/>
    <property type="match status" value="1"/>
</dbReference>
<dbReference type="InterPro" id="IPR048631">
    <property type="entry name" value="SecD_1st"/>
</dbReference>
<feature type="domain" description="SecDF P1 head subdomain" evidence="12">
    <location>
        <begin position="274"/>
        <end position="380"/>
    </location>
</feature>
<evidence type="ECO:0000259" key="11">
    <source>
        <dbReference type="Pfam" id="PF21760"/>
    </source>
</evidence>
<proteinExistence type="inferred from homology"/>
<feature type="transmembrane region" description="Helical" evidence="9">
    <location>
        <begin position="494"/>
        <end position="519"/>
    </location>
</feature>
<dbReference type="InterPro" id="IPR054384">
    <property type="entry name" value="SecDF_P1_head"/>
</dbReference>
<dbReference type="GO" id="GO:0065002">
    <property type="term" value="P:intracellular protein transmembrane transport"/>
    <property type="evidence" value="ECO:0007669"/>
    <property type="project" value="UniProtKB-UniRule"/>
</dbReference>
<comment type="subunit">
    <text evidence="9">Forms a complex with SecF. Part of the essential Sec protein translocation apparatus which comprises SecA, SecYEG and auxiliary proteins SecDF-YajC and YidC.</text>
</comment>
<dbReference type="InterPro" id="IPR005791">
    <property type="entry name" value="SecD"/>
</dbReference>
<dbReference type="KEGG" id="tmk:QGN29_13785"/>
<dbReference type="FunFam" id="1.20.1640.10:FF:000004">
    <property type="entry name" value="Protein translocase subunit SecD"/>
    <property type="match status" value="1"/>
</dbReference>
<feature type="transmembrane region" description="Helical" evidence="9">
    <location>
        <begin position="426"/>
        <end position="446"/>
    </location>
</feature>
<dbReference type="EMBL" id="CP123872">
    <property type="protein sequence ID" value="WND02618.1"/>
    <property type="molecule type" value="Genomic_DNA"/>
</dbReference>
<comment type="subcellular location">
    <subcellularLocation>
        <location evidence="1 9">Cell membrane</location>
        <topology evidence="1 9">Multi-pass membrane protein</topology>
    </subcellularLocation>
</comment>
<evidence type="ECO:0000256" key="9">
    <source>
        <dbReference type="HAMAP-Rule" id="MF_01463"/>
    </source>
</evidence>
<dbReference type="Gene3D" id="3.30.1360.200">
    <property type="match status" value="1"/>
</dbReference>
<evidence type="ECO:0000256" key="6">
    <source>
        <dbReference type="ARBA" id="ARBA00022989"/>
    </source>
</evidence>
<feature type="transmembrane region" description="Helical" evidence="9">
    <location>
        <begin position="525"/>
        <end position="549"/>
    </location>
</feature>
<dbReference type="Proteomes" id="UP001268683">
    <property type="component" value="Chromosome"/>
</dbReference>
<dbReference type="RefSeq" id="WP_310798454.1">
    <property type="nucleotide sequence ID" value="NZ_CP123872.1"/>
</dbReference>
<dbReference type="AlphaFoldDB" id="A0AA52HAH9"/>
<organism evidence="13 14">
    <name type="scientific">Temperatibacter marinus</name>
    <dbReference type="NCBI Taxonomy" id="1456591"/>
    <lineage>
        <taxon>Bacteria</taxon>
        <taxon>Pseudomonadati</taxon>
        <taxon>Pseudomonadota</taxon>
        <taxon>Alphaproteobacteria</taxon>
        <taxon>Kordiimonadales</taxon>
        <taxon>Temperatibacteraceae</taxon>
        <taxon>Temperatibacter</taxon>
    </lineage>
</organism>
<dbReference type="SUPFAM" id="SSF82866">
    <property type="entry name" value="Multidrug efflux transporter AcrB transmembrane domain"/>
    <property type="match status" value="1"/>
</dbReference>
<keyword evidence="7 9" id="KW-0811">Translocation</keyword>
<evidence type="ECO:0000256" key="1">
    <source>
        <dbReference type="ARBA" id="ARBA00004651"/>
    </source>
</evidence>
<feature type="transmembrane region" description="Helical" evidence="9">
    <location>
        <begin position="401"/>
        <end position="419"/>
    </location>
</feature>
<keyword evidence="3 9" id="KW-1003">Cell membrane</keyword>
<comment type="caution">
    <text evidence="9">Lacks conserved residue(s) required for the propagation of feature annotation.</text>
</comment>
<evidence type="ECO:0000313" key="13">
    <source>
        <dbReference type="EMBL" id="WND02618.1"/>
    </source>
</evidence>
<dbReference type="Pfam" id="PF21760">
    <property type="entry name" value="SecD_1st"/>
    <property type="match status" value="1"/>
</dbReference>
<keyword evidence="4 9" id="KW-0812">Transmembrane</keyword>
<evidence type="ECO:0000256" key="3">
    <source>
        <dbReference type="ARBA" id="ARBA00022475"/>
    </source>
</evidence>
<evidence type="ECO:0000256" key="8">
    <source>
        <dbReference type="ARBA" id="ARBA00023136"/>
    </source>
</evidence>
<reference evidence="13" key="1">
    <citation type="submission" date="2023-04" db="EMBL/GenBank/DDBJ databases">
        <title>Complete genome sequence of Temperatibacter marinus.</title>
        <authorList>
            <person name="Rong J.-C."/>
            <person name="Yi M.-L."/>
            <person name="Zhao Q."/>
        </authorList>
    </citation>
    <scope>NUCLEOTIDE SEQUENCE</scope>
    <source>
        <strain evidence="13">NBRC 110045</strain>
    </source>
</reference>
<feature type="transmembrane region" description="Helical" evidence="9">
    <location>
        <begin position="452"/>
        <end position="473"/>
    </location>
</feature>